<feature type="compositionally biased region" description="Polar residues" evidence="2">
    <location>
        <begin position="1315"/>
        <end position="1335"/>
    </location>
</feature>
<feature type="region of interest" description="Disordered" evidence="2">
    <location>
        <begin position="1664"/>
        <end position="1726"/>
    </location>
</feature>
<feature type="compositionally biased region" description="Pro residues" evidence="2">
    <location>
        <begin position="2296"/>
        <end position="2307"/>
    </location>
</feature>
<dbReference type="Pfam" id="PF25547">
    <property type="entry name" value="WXG100_2"/>
    <property type="match status" value="1"/>
</dbReference>
<feature type="compositionally biased region" description="Low complexity" evidence="2">
    <location>
        <begin position="2503"/>
        <end position="2522"/>
    </location>
</feature>
<feature type="coiled-coil region" evidence="1">
    <location>
        <begin position="1432"/>
        <end position="1466"/>
    </location>
</feature>
<feature type="compositionally biased region" description="Low complexity" evidence="2">
    <location>
        <begin position="413"/>
        <end position="516"/>
    </location>
</feature>
<evidence type="ECO:0000313" key="5">
    <source>
        <dbReference type="Proteomes" id="UP000602198"/>
    </source>
</evidence>
<gene>
    <name evidence="4" type="ORF">JK358_12470</name>
</gene>
<feature type="compositionally biased region" description="Low complexity" evidence="2">
    <location>
        <begin position="391"/>
        <end position="406"/>
    </location>
</feature>
<feature type="compositionally biased region" description="Polar residues" evidence="2">
    <location>
        <begin position="737"/>
        <end position="747"/>
    </location>
</feature>
<sequence>MGDIEFPESLEWVGWLVGMEWPDGSESGMWALAQDWHTAAEGLRQLLPAIDDAKYATLAAYPEGRGIEEMSKLFDALRGVGGGGEESISLPDLAKYFDDLGDSAYSTGTEIEYTKLMFYSSLALAAAEILAAWIWPPTAPAVQAVIVAATRIAVRIIGRRAATAIAQHAARMAGAAVVRFLLRHVAIDFTLGTAQEIGIQQYQVSTGKRKEINWDQVAVTAISSAAGGAAAGPFGDWLGNKLARKGIDGLLGNAITGGAAGLVGAGAGFVAGTGAQFGIDVYRDGWDQAVENLANTPLDPRMLTSGGFNGAASGASHGAARRFYGPAGPGGGAGPNVDPAGSGGDGTRPGPDTNGQQPGESRPQADSGEPGRDGATDPASWAGMPEADRNAPTTQPAAAPAGTTTMHPPPANGPSATAPVSSAPGSPAPVSSAPGSPAPVSSAPGSPAPVSNAPGSPAPVSNAPSSSAPVSNAPASSTPVSGSPSSPASASNTPSASTPASNSPGSSQPSGSSATSDAEGESRAGAPTDGAIPPNADVGSSDQAPGAGQPEAHPPAAGMPEPAAGMPESDSGARPHGGVPESASGSTMLAPASFPDAGHVPRADGIIGGDRDTAFAGLPESGPVTHAANPVNQPAAAADSRGPVTDSRPDTRVGSPSASDLTRPSAGPGPRPPLGTVVEPSRVEGAGPAADHRAGIGDRTAGPGAADPNPSVRASTTGAEVDAHQPSDSSGDHRTPHATTPDDTSATPVREAPDGAPAVPVREAPDGAPAVPVRETSDGAPAVPVRETSDGAPVVPARETPDGAPTTPVREIPDNASDAPAKQTPPATDRGGSPREPAGDESAARDSGLPPQDAPGRAEGPARTDLLAPIVSPPPAQAPGPARRENGPAARAGRGALPDGSAPHPGRAGGGSQPGSDSGRAAGDPERLLYGGDEPPADDWSALSPEEVADELERRFADREPHGLLVDGFDESMHPDVAREIARAVEFVLSQYPEIDLRRVAIDRIGDRNVYAHAEPNAVHPHTDRIVFNRRHATNPVQFARRVAADEANGDLVPGSGARPVYSTIVHELAHALDSAADMVARDRAWDALLDHFEVTRGVQDWTDPDTLREFDDFVRELSGYSFDDNDIFEPTEALAEAFTDVEMNGENASEAAQVLHRVLVDAAREFSGGQNNSQVDGGHRPSEPAERRGAGEPEPSPGDEGGRDGGENGPPNRPPATPSPDDPDGWFDRMRAEQADWEARMDAERAQWLRGLADQDPSDTPDARTARFEADNAEWLARMARERADWLWDMAGGRPEGGEPLQPAAEPTPDAGTTPDNGTTPDAGTTPDNGSTPNPDADTDAVRDRYDELLQQRKELARELEFWRAKRDARIGRLLDGVDPETALGTREALAQTILRLYDRLGIQTVDISSAGDEGAQQVRESLSPDESARRREALRKLVDAAERVHRLDEQLGHIDRELRALEQTGEIGRRPLPEEVRAEHDRLARERAGELVEIKPVRQERDALAARFGLADSDGTVNESALSPERLPATMEELRTTHPDDPAVADLRRAADEVNLAHNRIGRLQDEMERVSAAYRQLAEAEGARMITDRVAIADGDPRRIIVYGPRDELVRGPDGAVRPRPNADLDRALAQALDYSAAVAQAMVDPATRIEYRQVHGDRNGTRHVVDVPPPTVDRLISPPRKGIRFNSTRWRDGDGNWHPVDPTRPDWVTNREGVSTPKKFEGRDLPEGVSGWAVDRIQAAVVDVFVDPAPGQPNTGVNKDLLPHIPGGKDPATGGVDTYTLPFADAAGHIMRVILEVAKLSGFTWYSDSEHPGRIAPGFKGHPMFRSRPGEVQPMVREYLPAEHADDNGELSEPFKQRRQMDAERWARVQAWADSEYQRFRADDSDIDVIADNLAAHRTAQDAGLTDFIQQVRDELAARPDAHPADILLDLIFAGPDITDDARDMLADLRRQMQDFPSDERAALAQALVDGLAAAAADLIPPEFTPEQIAQIKDHLMRDPHLVLDPVTGELTRATLDAVADVAEAWNRLIAGNPLPSDLLLLQDALAESNFLRDNPDATWSEANAHVASQDGFHWDAARPPLTGDRAGVRYEPAPLPPDHPRPVPSSGTGPAALNPATPVTANPGSPDAPNSGVPDAANSGAPDTGDSRAPAAVDSSSPDTGKPGDPDADDSDDPDGGPDEPDDGAPGAPSSGPPQPPHQPPAAGPDTWFDRMQAEQADWAARMDAERAAWLHQLADEQEPGSVTQQLARLEAGNADIQARFSASHAENLWQQVGSRAESPAPARPTGPATPAGPPPTNPAPMQPDSTNGQHSDPEPEANLAVGKSDSSPHEPAAELSPTSEDTGTRESPDYSSLGDSAMPGDAGRAAPEPVVDPAPGESETAGPVSDEPDAVGRVPRAPEPGTGEFEDGPAAGGDRDPEPDADGRDGGDPRVDDEERPGRSGADTAEWQSNWRSHMPRVPRDFEVEFPDYTPEPPQRPEPWTPPPDLREPPGLREEPGTPSTSDTPPSRSTASPDRTAPGQSGQRPSSGVMPSGQPDLSAPPNPSSPPDLSNSPGRADPRGAGWPDMPTTPGLSDDAALPGSPGSIGGLPAAGGVPDVTDASCPTEPAVSDPLYPNESNGLDPESPGGRGTAEPPGASNPSDPFSGGSPVGAPAPGAGVAWPPGGSGNSLPGPAGPSLNGNETRSPGGQFGPAGMPGMGAPMAPPAAGGPDRQGRERQRFPRASAPAAGGGGGVYLRAHAGYGEYAVLDPVTGLLSAVPSPGAVSGVYGDMDGVPVAFYRDQTGLVVRVGQQVFDVDRMGADSVWEAGRDFARFVLRAGGNILCELRYRPLSVDADLGLLIRDVLADPLRRAGIFG</sequence>
<feature type="coiled-coil region" evidence="1">
    <location>
        <begin position="1549"/>
        <end position="1586"/>
    </location>
</feature>
<keyword evidence="1" id="KW-0175">Coiled coil</keyword>
<feature type="compositionally biased region" description="Acidic residues" evidence="2">
    <location>
        <begin position="2171"/>
        <end position="2188"/>
    </location>
</feature>
<feature type="compositionally biased region" description="Basic and acidic residues" evidence="2">
    <location>
        <begin position="1178"/>
        <end position="1192"/>
    </location>
</feature>
<feature type="region of interest" description="Disordered" evidence="2">
    <location>
        <begin position="314"/>
        <end position="941"/>
    </location>
</feature>
<feature type="region of interest" description="Disordered" evidence="2">
    <location>
        <begin position="1291"/>
        <end position="1341"/>
    </location>
</feature>
<name>A0ABS1M3H3_9NOCA</name>
<feature type="compositionally biased region" description="Low complexity" evidence="2">
    <location>
        <begin position="2650"/>
        <end position="2682"/>
    </location>
</feature>
<feature type="compositionally biased region" description="Low complexity" evidence="2">
    <location>
        <begin position="550"/>
        <end position="568"/>
    </location>
</feature>
<feature type="compositionally biased region" description="Low complexity" evidence="2">
    <location>
        <begin position="2703"/>
        <end position="2715"/>
    </location>
</feature>
<evidence type="ECO:0000313" key="4">
    <source>
        <dbReference type="EMBL" id="MBL1075207.1"/>
    </source>
</evidence>
<feature type="compositionally biased region" description="Pro residues" evidence="2">
    <location>
        <begin position="1212"/>
        <end position="1221"/>
    </location>
</feature>
<feature type="compositionally biased region" description="Low complexity" evidence="2">
    <location>
        <begin position="314"/>
        <end position="326"/>
    </location>
</feature>
<feature type="region of interest" description="Disordered" evidence="2">
    <location>
        <begin position="2271"/>
        <end position="2733"/>
    </location>
</feature>
<keyword evidence="5" id="KW-1185">Reference proteome</keyword>
<feature type="compositionally biased region" description="Basic and acidic residues" evidence="2">
    <location>
        <begin position="2491"/>
        <end position="2502"/>
    </location>
</feature>
<feature type="compositionally biased region" description="Low complexity" evidence="2">
    <location>
        <begin position="887"/>
        <end position="898"/>
    </location>
</feature>
<feature type="compositionally biased region" description="Pro residues" evidence="2">
    <location>
        <begin position="2476"/>
        <end position="2490"/>
    </location>
</feature>
<protein>
    <recommendedName>
        <fullName evidence="3">Outer membrane channel protein CpnT-like N-terminal domain-containing protein</fullName>
    </recommendedName>
</protein>
<dbReference type="Proteomes" id="UP000602198">
    <property type="component" value="Unassembled WGS sequence"/>
</dbReference>
<evidence type="ECO:0000259" key="3">
    <source>
        <dbReference type="Pfam" id="PF25547"/>
    </source>
</evidence>
<feature type="compositionally biased region" description="Low complexity" evidence="2">
    <location>
        <begin position="627"/>
        <end position="638"/>
    </location>
</feature>
<feature type="domain" description="Outer membrane channel protein CpnT-like N-terminal" evidence="3">
    <location>
        <begin position="11"/>
        <end position="150"/>
    </location>
</feature>
<dbReference type="EMBL" id="JAERRJ010000004">
    <property type="protein sequence ID" value="MBL1075207.1"/>
    <property type="molecule type" value="Genomic_DNA"/>
</dbReference>
<accession>A0ABS1M3H3</accession>
<feature type="region of interest" description="Disordered" evidence="2">
    <location>
        <begin position="1167"/>
        <end position="1228"/>
    </location>
</feature>
<feature type="compositionally biased region" description="Pro residues" evidence="2">
    <location>
        <begin position="2196"/>
        <end position="2208"/>
    </location>
</feature>
<feature type="compositionally biased region" description="Low complexity" evidence="2">
    <location>
        <begin position="2285"/>
        <end position="2295"/>
    </location>
</feature>
<feature type="compositionally biased region" description="Basic and acidic residues" evidence="2">
    <location>
        <begin position="2419"/>
        <end position="2436"/>
    </location>
</feature>
<proteinExistence type="predicted"/>
<feature type="region of interest" description="Disordered" evidence="2">
    <location>
        <begin position="2075"/>
        <end position="2226"/>
    </location>
</feature>
<feature type="compositionally biased region" description="Basic and acidic residues" evidence="2">
    <location>
        <begin position="721"/>
        <end position="735"/>
    </location>
</feature>
<evidence type="ECO:0000256" key="2">
    <source>
        <dbReference type="SAM" id="MobiDB-lite"/>
    </source>
</evidence>
<feature type="compositionally biased region" description="Gly residues" evidence="2">
    <location>
        <begin position="2693"/>
        <end position="2702"/>
    </location>
</feature>
<reference evidence="4 5" key="1">
    <citation type="submission" date="2021-01" db="EMBL/GenBank/DDBJ databases">
        <title>WGS of actinomycetes isolated from Thailand.</title>
        <authorList>
            <person name="Thawai C."/>
        </authorList>
    </citation>
    <scope>NUCLEOTIDE SEQUENCE [LARGE SCALE GENOMIC DNA]</scope>
    <source>
        <strain evidence="4 5">LPG 2</strain>
    </source>
</reference>
<comment type="caution">
    <text evidence="4">The sequence shown here is derived from an EMBL/GenBank/DDBJ whole genome shotgun (WGS) entry which is preliminary data.</text>
</comment>
<evidence type="ECO:0000256" key="1">
    <source>
        <dbReference type="SAM" id="Coils"/>
    </source>
</evidence>
<dbReference type="InterPro" id="IPR057746">
    <property type="entry name" value="CpnT-like_N"/>
</dbReference>
<dbReference type="RefSeq" id="WP_201946987.1">
    <property type="nucleotide sequence ID" value="NZ_JAERRJ010000004.1"/>
</dbReference>
<organism evidence="4 5">
    <name type="scientific">Nocardia acididurans</name>
    <dbReference type="NCBI Taxonomy" id="2802282"/>
    <lineage>
        <taxon>Bacteria</taxon>
        <taxon>Bacillati</taxon>
        <taxon>Actinomycetota</taxon>
        <taxon>Actinomycetes</taxon>
        <taxon>Mycobacteriales</taxon>
        <taxon>Nocardiaceae</taxon>
        <taxon>Nocardia</taxon>
    </lineage>
</organism>